<dbReference type="Proteomes" id="UP000537775">
    <property type="component" value="Unassembled WGS sequence"/>
</dbReference>
<evidence type="ECO:0000313" key="2">
    <source>
        <dbReference type="Proteomes" id="UP000537775"/>
    </source>
</evidence>
<accession>A0A7X0FS43</accession>
<dbReference type="EMBL" id="JACHML010000001">
    <property type="protein sequence ID" value="MBB6392713.1"/>
    <property type="molecule type" value="Genomic_DNA"/>
</dbReference>
<evidence type="ECO:0000313" key="1">
    <source>
        <dbReference type="EMBL" id="MBB6392713.1"/>
    </source>
</evidence>
<gene>
    <name evidence="1" type="ORF">HD594_003026</name>
</gene>
<name>A0A7X0FS43_9MICO</name>
<dbReference type="AlphaFoldDB" id="A0A7X0FS43"/>
<reference evidence="1 2" key="1">
    <citation type="submission" date="2020-08" db="EMBL/GenBank/DDBJ databases">
        <title>Sequencing the genomes of 1000 actinobacteria strains.</title>
        <authorList>
            <person name="Klenk H.-P."/>
        </authorList>
    </citation>
    <scope>NUCLEOTIDE SEQUENCE [LARGE SCALE GENOMIC DNA]</scope>
    <source>
        <strain evidence="1 2">DSM 12511</strain>
    </source>
</reference>
<protein>
    <submittedName>
        <fullName evidence="1">Uncharacterized protein</fullName>
    </submittedName>
</protein>
<dbReference type="RefSeq" id="WP_184751754.1">
    <property type="nucleotide sequence ID" value="NZ_BAAAJR010000001.1"/>
</dbReference>
<keyword evidence="2" id="KW-1185">Reference proteome</keyword>
<comment type="caution">
    <text evidence="1">The sequence shown here is derived from an EMBL/GenBank/DDBJ whole genome shotgun (WGS) entry which is preliminary data.</text>
</comment>
<proteinExistence type="predicted"/>
<organism evidence="1 2">
    <name type="scientific">Microbacterium thalassium</name>
    <dbReference type="NCBI Taxonomy" id="362649"/>
    <lineage>
        <taxon>Bacteria</taxon>
        <taxon>Bacillati</taxon>
        <taxon>Actinomycetota</taxon>
        <taxon>Actinomycetes</taxon>
        <taxon>Micrococcales</taxon>
        <taxon>Microbacteriaceae</taxon>
        <taxon>Microbacterium</taxon>
    </lineage>
</organism>
<sequence length="284" mass="30707">MLAELGVVSPTSDVEQLSDVWNPGDDVIIQGSATLAASFWDETRISPGEDVWLVAVVGCMPARTRWRSQAQFREQDGAWRADIELKADGSELAVELTADLWVVGPGRTGSPNPLNAIHQSAKLWQLASPMSLRLERDEADFPTSAASFGATGRRAVPWGIETASDAEPQWSISSAIRLFVNTDLEICQEIVDGTAPENVYVAIECDIHLAVLHFLAGWRNTVPADRMQDIADEDYGSLAALGSSIASSLGLTLEEGCRLAAEDPINLVGRSREALALYRKSSSK</sequence>